<dbReference type="InterPro" id="IPR036291">
    <property type="entry name" value="NAD(P)-bd_dom_sf"/>
</dbReference>
<protein>
    <submittedName>
        <fullName evidence="2">NAD-dependent epimerase</fullName>
    </submittedName>
</protein>
<feature type="domain" description="NAD-dependent epimerase/dehydratase" evidence="1">
    <location>
        <begin position="4"/>
        <end position="197"/>
    </location>
</feature>
<dbReference type="InterPro" id="IPR001509">
    <property type="entry name" value="Epimerase_deHydtase"/>
</dbReference>
<dbReference type="RefSeq" id="WP_067630301.1">
    <property type="nucleotide sequence ID" value="NZ_CP013213.1"/>
</dbReference>
<evidence type="ECO:0000259" key="1">
    <source>
        <dbReference type="Pfam" id="PF01370"/>
    </source>
</evidence>
<keyword evidence="3" id="KW-1185">Reference proteome</keyword>
<evidence type="ECO:0000313" key="2">
    <source>
        <dbReference type="EMBL" id="AMC92673.1"/>
    </source>
</evidence>
<dbReference type="Gene3D" id="3.40.50.720">
    <property type="entry name" value="NAD(P)-binding Rossmann-like Domain"/>
    <property type="match status" value="1"/>
</dbReference>
<dbReference type="KEGG" id="erl:AOC36_01295"/>
<reference evidence="2 3" key="1">
    <citation type="submission" date="2015-10" db="EMBL/GenBank/DDBJ databases">
        <title>Erysipelothrix larvae sp. LV19 isolated from the larval gut of the rhinoceros beetle, Trypoxylus dichotomus.</title>
        <authorList>
            <person name="Lim S."/>
            <person name="Kim B.-C."/>
        </authorList>
    </citation>
    <scope>NUCLEOTIDE SEQUENCE [LARGE SCALE GENOMIC DNA]</scope>
    <source>
        <strain evidence="2 3">LV19</strain>
    </source>
</reference>
<proteinExistence type="predicted"/>
<dbReference type="Proteomes" id="UP000063781">
    <property type="component" value="Chromosome"/>
</dbReference>
<dbReference type="InterPro" id="IPR050177">
    <property type="entry name" value="Lipid_A_modif_metabolic_enz"/>
</dbReference>
<dbReference type="AlphaFoldDB" id="A0A109UGI5"/>
<gene>
    <name evidence="2" type="ORF">AOC36_01295</name>
</gene>
<dbReference type="Pfam" id="PF01370">
    <property type="entry name" value="Epimerase"/>
    <property type="match status" value="1"/>
</dbReference>
<dbReference type="OrthoDB" id="9808602at2"/>
<dbReference type="SUPFAM" id="SSF51735">
    <property type="entry name" value="NAD(P)-binding Rossmann-fold domains"/>
    <property type="match status" value="1"/>
</dbReference>
<dbReference type="PANTHER" id="PTHR43245:SF58">
    <property type="entry name" value="BLL5923 PROTEIN"/>
    <property type="match status" value="1"/>
</dbReference>
<dbReference type="EMBL" id="CP013213">
    <property type="protein sequence ID" value="AMC92673.1"/>
    <property type="molecule type" value="Genomic_DNA"/>
</dbReference>
<name>A0A109UGI5_9FIRM</name>
<evidence type="ECO:0000313" key="3">
    <source>
        <dbReference type="Proteomes" id="UP000063781"/>
    </source>
</evidence>
<organism evidence="2 3">
    <name type="scientific">Erysipelothrix larvae</name>
    <dbReference type="NCBI Taxonomy" id="1514105"/>
    <lineage>
        <taxon>Bacteria</taxon>
        <taxon>Bacillati</taxon>
        <taxon>Bacillota</taxon>
        <taxon>Erysipelotrichia</taxon>
        <taxon>Erysipelotrichales</taxon>
        <taxon>Erysipelotrichaceae</taxon>
        <taxon>Erysipelothrix</taxon>
    </lineage>
</organism>
<dbReference type="PANTHER" id="PTHR43245">
    <property type="entry name" value="BIFUNCTIONAL POLYMYXIN RESISTANCE PROTEIN ARNA"/>
    <property type="match status" value="1"/>
</dbReference>
<sequence length="286" mass="33015">MINILITGSNSYIGRQLELWLNKTKHNYSITRISLRNGTWKTMDFSKYDVIYHAAGIAHIKETKANSDLYQKVNRDLSFQVALKAKKEKVHQFIFLSSMSVYGTKQEIITLDTFPNPETYYGLSKLHAEQLLESLSDESFKVAILRLPMVYGLNSKGNFTKLKNFVCKCPIFPYINNQRSMIYIDNVSEISKQIIDDQSSGVFYPQNNEYVDTGNLVKLIGRYYGKPIILSKGFAVLLRAMKLPMVKKLTGNLVYDKSMSEYKREYRVCNLEESIQEISNQEMKKT</sequence>
<accession>A0A109UGI5</accession>
<dbReference type="STRING" id="1514105.AOC36_01295"/>